<reference evidence="1" key="1">
    <citation type="journal article" date="2015" name="Nature">
        <title>Complex archaea that bridge the gap between prokaryotes and eukaryotes.</title>
        <authorList>
            <person name="Spang A."/>
            <person name="Saw J.H."/>
            <person name="Jorgensen S.L."/>
            <person name="Zaremba-Niedzwiedzka K."/>
            <person name="Martijn J."/>
            <person name="Lind A.E."/>
            <person name="van Eijk R."/>
            <person name="Schleper C."/>
            <person name="Guy L."/>
            <person name="Ettema T.J."/>
        </authorList>
    </citation>
    <scope>NUCLEOTIDE SEQUENCE</scope>
</reference>
<protein>
    <submittedName>
        <fullName evidence="1">Uncharacterized protein</fullName>
    </submittedName>
</protein>
<dbReference type="EMBL" id="LAZR01000051">
    <property type="protein sequence ID" value="KKN98432.1"/>
    <property type="molecule type" value="Genomic_DNA"/>
</dbReference>
<dbReference type="AlphaFoldDB" id="A0A0F9VF77"/>
<evidence type="ECO:0000313" key="1">
    <source>
        <dbReference type="EMBL" id="KKN98432.1"/>
    </source>
</evidence>
<organism evidence="1">
    <name type="scientific">marine sediment metagenome</name>
    <dbReference type="NCBI Taxonomy" id="412755"/>
    <lineage>
        <taxon>unclassified sequences</taxon>
        <taxon>metagenomes</taxon>
        <taxon>ecological metagenomes</taxon>
    </lineage>
</organism>
<dbReference type="Gene3D" id="3.40.960.10">
    <property type="entry name" value="VSR Endonuclease"/>
    <property type="match status" value="1"/>
</dbReference>
<name>A0A0F9VF77_9ZZZZ</name>
<proteinExistence type="predicted"/>
<sequence>MKTYKIRQFIENPKLLSQFKSREVVPMLCEYCRKDASARKNRVQSKINHGFKNRFCSSSCSIKYQVVSKGLELTKEYYCVKCKKVFKRIFSQSIRSKNCFCSKSCAAKYNNAHKSYGIRRSKLEIWLERRLVELYPDLEILFNYKKIIESELDIYIPSLNLAFEINGIFHYKPIFGQEKLEQIQTNDSKKSSRCTQENISLLIINCSKLTHFKVKEFYKYLGIIEYHINILVDLFGSQDSPRHVAS</sequence>
<comment type="caution">
    <text evidence="1">The sequence shown here is derived from an EMBL/GenBank/DDBJ whole genome shotgun (WGS) entry which is preliminary data.</text>
</comment>
<gene>
    <name evidence="1" type="ORF">LCGC14_0145260</name>
</gene>
<accession>A0A0F9VF77</accession>